<name>A0A1X6Z3T1_9RHOB</name>
<reference evidence="3 4" key="1">
    <citation type="submission" date="2017-03" db="EMBL/GenBank/DDBJ databases">
        <authorList>
            <person name="Afonso C.L."/>
            <person name="Miller P.J."/>
            <person name="Scott M.A."/>
            <person name="Spackman E."/>
            <person name="Goraichik I."/>
            <person name="Dimitrov K.M."/>
            <person name="Suarez D.L."/>
            <person name="Swayne D.E."/>
        </authorList>
    </citation>
    <scope>NUCLEOTIDE SEQUENCE [LARGE SCALE GENOMIC DNA]</scope>
    <source>
        <strain evidence="3 4">CECT 7450</strain>
    </source>
</reference>
<dbReference type="EMBL" id="FWFX01000005">
    <property type="protein sequence ID" value="SLN39573.1"/>
    <property type="molecule type" value="Genomic_DNA"/>
</dbReference>
<feature type="compositionally biased region" description="Polar residues" evidence="1">
    <location>
        <begin position="73"/>
        <end position="89"/>
    </location>
</feature>
<dbReference type="OrthoDB" id="6305173at2"/>
<evidence type="ECO:0000259" key="2">
    <source>
        <dbReference type="Pfam" id="PF13403"/>
    </source>
</evidence>
<evidence type="ECO:0000313" key="3">
    <source>
        <dbReference type="EMBL" id="SLN39573.1"/>
    </source>
</evidence>
<dbReference type="InterPro" id="IPR049804">
    <property type="entry name" value="Choice_anch_L"/>
</dbReference>
<evidence type="ECO:0000256" key="1">
    <source>
        <dbReference type="SAM" id="MobiDB-lite"/>
    </source>
</evidence>
<dbReference type="Pfam" id="PF17963">
    <property type="entry name" value="Big_9"/>
    <property type="match status" value="1"/>
</dbReference>
<protein>
    <recommendedName>
        <fullName evidence="2">Hedgehog/Intein (Hint) domain-containing protein</fullName>
    </recommendedName>
</protein>
<dbReference type="AlphaFoldDB" id="A0A1X6Z3T1"/>
<sequence>MATASELPIDIKANAMEMAEEIFGNGIKIETASYTGAGNASGIFSHGDSAAPDITPSNSGVILSTGKAKDITNSKGDANVKSSTSTNQKKAGDDDLEDISGQKTYDAAIFEASFVPEGSTLTMQVVFSSEEYLEYVNSGFNDAVGVWVNGEPAQLTVGTGDITINNINDESNQNLYIDNPASSDPYNTEMDGFTVTLTLKAPVRPNEVNTIKIGIADGGDGYYDSNLLIAGNSVQTALVAEDDVIDYDGTGEFDLLANDSSSAGGTLTITEINGQPVVLGDQITLQSGELITLTENGIEVQSDGTEDSSNTFSYKVEDSAGNTDIAFVTLNKLVPCFVAGTLIDTDQGPRPVDEVHVGDLIPTRDHGLQPVRWVGQRTVPAQGRYAPIKIGTNALGNHGCIHVSPQHRILIRGWRAELCSGVLEVLIKARHLVNEHSIRPCPSDGDVTYVHLLFDQHEIVTAEGLESESFHPGPRVIQDMDKEVREELFALFPELADDPLGYGPIARPEGRAEEARLITAPVVSKLMN</sequence>
<feature type="region of interest" description="Disordered" evidence="1">
    <location>
        <begin position="73"/>
        <end position="98"/>
    </location>
</feature>
<dbReference type="RefSeq" id="WP_085805416.1">
    <property type="nucleotide sequence ID" value="NZ_FWFX01000005.1"/>
</dbReference>
<keyword evidence="4" id="KW-1185">Reference proteome</keyword>
<organism evidence="3 4">
    <name type="scientific">Roseovarius albus</name>
    <dbReference type="NCBI Taxonomy" id="1247867"/>
    <lineage>
        <taxon>Bacteria</taxon>
        <taxon>Pseudomonadati</taxon>
        <taxon>Pseudomonadota</taxon>
        <taxon>Alphaproteobacteria</taxon>
        <taxon>Rhodobacterales</taxon>
        <taxon>Roseobacteraceae</taxon>
        <taxon>Roseovarius</taxon>
    </lineage>
</organism>
<dbReference type="Gene3D" id="2.170.16.10">
    <property type="entry name" value="Hedgehog/Intein (Hint) domain"/>
    <property type="match status" value="1"/>
</dbReference>
<dbReference type="NCBIfam" id="NF038133">
    <property type="entry name" value="choice_anch_L"/>
    <property type="match status" value="1"/>
</dbReference>
<accession>A0A1X6Z3T1</accession>
<proteinExistence type="predicted"/>
<dbReference type="SUPFAM" id="SSF51294">
    <property type="entry name" value="Hedgehog/intein (Hint) domain"/>
    <property type="match status" value="1"/>
</dbReference>
<dbReference type="Pfam" id="PF13403">
    <property type="entry name" value="Hint_2"/>
    <property type="match status" value="1"/>
</dbReference>
<evidence type="ECO:0000313" key="4">
    <source>
        <dbReference type="Proteomes" id="UP000193061"/>
    </source>
</evidence>
<gene>
    <name evidence="3" type="ORF">ROA7450_01883</name>
</gene>
<dbReference type="Proteomes" id="UP000193061">
    <property type="component" value="Unassembled WGS sequence"/>
</dbReference>
<feature type="domain" description="Hedgehog/Intein (Hint)" evidence="2">
    <location>
        <begin position="335"/>
        <end position="473"/>
    </location>
</feature>
<dbReference type="InterPro" id="IPR028992">
    <property type="entry name" value="Hedgehog/Intein_dom"/>
</dbReference>
<dbReference type="InterPro" id="IPR036844">
    <property type="entry name" value="Hint_dom_sf"/>
</dbReference>